<evidence type="ECO:0000313" key="2">
    <source>
        <dbReference type="EMBL" id="KAH7328979.1"/>
    </source>
</evidence>
<dbReference type="EMBL" id="JAGPNK010000001">
    <property type="protein sequence ID" value="KAH7328979.1"/>
    <property type="molecule type" value="Genomic_DNA"/>
</dbReference>
<protein>
    <submittedName>
        <fullName evidence="2">Heterokaryon incompatibility protein-domain-containing protein</fullName>
    </submittedName>
</protein>
<dbReference type="InterPro" id="IPR010730">
    <property type="entry name" value="HET"/>
</dbReference>
<name>A0A8K0WXZ1_9HYPO</name>
<proteinExistence type="predicted"/>
<comment type="caution">
    <text evidence="2">The sequence shown here is derived from an EMBL/GenBank/DDBJ whole genome shotgun (WGS) entry which is preliminary data.</text>
</comment>
<feature type="domain" description="Heterokaryon incompatibility" evidence="1">
    <location>
        <begin position="224"/>
        <end position="373"/>
    </location>
</feature>
<organism evidence="2 3">
    <name type="scientific">Stachybotrys elegans</name>
    <dbReference type="NCBI Taxonomy" id="80388"/>
    <lineage>
        <taxon>Eukaryota</taxon>
        <taxon>Fungi</taxon>
        <taxon>Dikarya</taxon>
        <taxon>Ascomycota</taxon>
        <taxon>Pezizomycotina</taxon>
        <taxon>Sordariomycetes</taxon>
        <taxon>Hypocreomycetidae</taxon>
        <taxon>Hypocreales</taxon>
        <taxon>Stachybotryaceae</taxon>
        <taxon>Stachybotrys</taxon>
    </lineage>
</organism>
<sequence>MDPVELASKRYRLESSPFKADDVKHAAAITGPFFRYDANVLCPACKELLTISLEIERLGVPQGIYTPFTFQDICDSATLGCHLCSLFYVAMMQTPKDTGEEFLTYPASFNMLPSTKALALNLRKPGAGSTGPRDLLYICGPDSSKLREQEDLPPGLTPVTLGRSTEDEETISLAQSWLEMCLQEHGECAKPTAAVAEEDRLERLLDLDGGVRLVDARDTKGAPYVALSHCWGKEHLIRLLLNNEAEFRQGKIEGFPKTFLDAIQVTRQLGYRYIWIDSLCIIQDSKEDWEEQAKTMARIYSNSAFTIAALKSSGSREGCFTTERNPLGLRTLHVDHLGISVVKGRPESLWEMEVGIMGRAASPLHSRAWVVQERYSSPRTLLYGKHGIYWECRCAQASEGYYRKVDPDGQYNRKTWLQRLARSRTDQDDEYSEHSWMKHWLGLLRAYSACELTVKTDKIIAVTGLISEIERLSDHDRKCILGIWNHDLPRMLLWSHQDTELSGRLHNWMPSWSWASIEGACGYMVPSGKVDYRAEVTIDETCTPPALIITSLRIAVEQDEQVSVFDPFDEGDEEEEEPNTLDDYCALIVKPGEGQSRDLDLDPYTWFPDCGKPDAENPLYLVQVLRFLSSEPETWASWCLVVTPNDGGDTYKRVGLCIVRFSSLQDDPFEKLGSIEATRIL</sequence>
<accession>A0A8K0WXZ1</accession>
<reference evidence="2" key="1">
    <citation type="journal article" date="2021" name="Nat. Commun.">
        <title>Genetic determinants of endophytism in the Arabidopsis root mycobiome.</title>
        <authorList>
            <person name="Mesny F."/>
            <person name="Miyauchi S."/>
            <person name="Thiergart T."/>
            <person name="Pickel B."/>
            <person name="Atanasova L."/>
            <person name="Karlsson M."/>
            <person name="Huettel B."/>
            <person name="Barry K.W."/>
            <person name="Haridas S."/>
            <person name="Chen C."/>
            <person name="Bauer D."/>
            <person name="Andreopoulos W."/>
            <person name="Pangilinan J."/>
            <person name="LaButti K."/>
            <person name="Riley R."/>
            <person name="Lipzen A."/>
            <person name="Clum A."/>
            <person name="Drula E."/>
            <person name="Henrissat B."/>
            <person name="Kohler A."/>
            <person name="Grigoriev I.V."/>
            <person name="Martin F.M."/>
            <person name="Hacquard S."/>
        </authorList>
    </citation>
    <scope>NUCLEOTIDE SEQUENCE</scope>
    <source>
        <strain evidence="2">MPI-CAGE-CH-0235</strain>
    </source>
</reference>
<evidence type="ECO:0000259" key="1">
    <source>
        <dbReference type="Pfam" id="PF06985"/>
    </source>
</evidence>
<evidence type="ECO:0000313" key="3">
    <source>
        <dbReference type="Proteomes" id="UP000813444"/>
    </source>
</evidence>
<dbReference type="Proteomes" id="UP000813444">
    <property type="component" value="Unassembled WGS sequence"/>
</dbReference>
<dbReference type="PANTHER" id="PTHR33112">
    <property type="entry name" value="DOMAIN PROTEIN, PUTATIVE-RELATED"/>
    <property type="match status" value="1"/>
</dbReference>
<dbReference type="OrthoDB" id="5362512at2759"/>
<dbReference type="Pfam" id="PF06985">
    <property type="entry name" value="HET"/>
    <property type="match status" value="1"/>
</dbReference>
<dbReference type="PANTHER" id="PTHR33112:SF10">
    <property type="entry name" value="TOL"/>
    <property type="match status" value="1"/>
</dbReference>
<keyword evidence="3" id="KW-1185">Reference proteome</keyword>
<gene>
    <name evidence="2" type="ORF">B0I35DRAFT_418936</name>
</gene>
<dbReference type="AlphaFoldDB" id="A0A8K0WXZ1"/>